<evidence type="ECO:0000313" key="2">
    <source>
        <dbReference type="Proteomes" id="UP001138621"/>
    </source>
</evidence>
<dbReference type="Proteomes" id="UP001138621">
    <property type="component" value="Unassembled WGS sequence"/>
</dbReference>
<accession>A0AA40RU86</accession>
<evidence type="ECO:0000313" key="1">
    <source>
        <dbReference type="EMBL" id="MBA1305911.1"/>
    </source>
</evidence>
<comment type="caution">
    <text evidence="1">The sequence shown here is derived from an EMBL/GenBank/DDBJ whole genome shotgun (WGS) entry which is preliminary data.</text>
</comment>
<name>A0AA40RU86_STUST</name>
<dbReference type="RefSeq" id="WP_181121621.1">
    <property type="nucleotide sequence ID" value="NZ_JAAMRD010000014.1"/>
</dbReference>
<organism evidence="1 2">
    <name type="scientific">Stutzerimonas stutzeri</name>
    <name type="common">Pseudomonas stutzeri</name>
    <dbReference type="NCBI Taxonomy" id="316"/>
    <lineage>
        <taxon>Bacteria</taxon>
        <taxon>Pseudomonadati</taxon>
        <taxon>Pseudomonadota</taxon>
        <taxon>Gammaproteobacteria</taxon>
        <taxon>Pseudomonadales</taxon>
        <taxon>Pseudomonadaceae</taxon>
        <taxon>Stutzerimonas</taxon>
    </lineage>
</organism>
<protein>
    <submittedName>
        <fullName evidence="1">Uncharacterized protein</fullName>
    </submittedName>
</protein>
<gene>
    <name evidence="1" type="ORF">G7024_16085</name>
</gene>
<dbReference type="EMBL" id="JAAMRD010000014">
    <property type="protein sequence ID" value="MBA1305911.1"/>
    <property type="molecule type" value="Genomic_DNA"/>
</dbReference>
<proteinExistence type="predicted"/>
<reference evidence="1" key="1">
    <citation type="submission" date="2020-02" db="EMBL/GenBank/DDBJ databases">
        <title>Synteny-based analysis reveals conserved mechanism for high triclosan tolerance in Pseudomonas, as well as instances of horizontal transfer.</title>
        <authorList>
            <person name="Mcfarland A.G."/>
            <person name="Bertucci H.K."/>
            <person name="Litmann E."/>
            <person name="Shen J."/>
            <person name="Huttenhower C."/>
            <person name="Hartmann E.M."/>
        </authorList>
    </citation>
    <scope>NUCLEOTIDE SEQUENCE</scope>
    <source>
        <strain evidence="1">109A1</strain>
    </source>
</reference>
<dbReference type="AlphaFoldDB" id="A0AA40RU86"/>
<sequence length="120" mass="13540">MTTPTQRKPVPISNDTNLLDLGVEPGWFVRFGGCSIWFEIGAVWADMVSCAARDPKHLTVLATVGDYYSAIDDVCQELPASERWIKLDRTKSFYDKFYPERDKILAGAYVPQGQPDRPLD</sequence>